<dbReference type="OrthoDB" id="9787738at2"/>
<dbReference type="InterPro" id="IPR029063">
    <property type="entry name" value="SAM-dependent_MTases_sf"/>
</dbReference>
<dbReference type="Proteomes" id="UP000197065">
    <property type="component" value="Unassembled WGS sequence"/>
</dbReference>
<dbReference type="Gene3D" id="3.40.50.150">
    <property type="entry name" value="Vaccinia Virus protein VP39"/>
    <property type="match status" value="1"/>
</dbReference>
<dbReference type="Pfam" id="PF08241">
    <property type="entry name" value="Methyltransf_11"/>
    <property type="match status" value="1"/>
</dbReference>
<reference evidence="2 3" key="1">
    <citation type="submission" date="2017-06" db="EMBL/GenBank/DDBJ databases">
        <authorList>
            <person name="Kim H.J."/>
            <person name="Triplett B.A."/>
        </authorList>
    </citation>
    <scope>NUCLEOTIDE SEQUENCE [LARGE SCALE GENOMIC DNA]</scope>
    <source>
        <strain evidence="2 3">B29T1</strain>
    </source>
</reference>
<protein>
    <submittedName>
        <fullName evidence="2">Pimeloyl-CoA biosynthesis protein BioC</fullName>
    </submittedName>
</protein>
<dbReference type="GO" id="GO:0008757">
    <property type="term" value="F:S-adenosylmethionine-dependent methyltransferase activity"/>
    <property type="evidence" value="ECO:0007669"/>
    <property type="project" value="InterPro"/>
</dbReference>
<dbReference type="AlphaFoldDB" id="A0A212RXQ5"/>
<keyword evidence="3" id="KW-1185">Reference proteome</keyword>
<proteinExistence type="predicted"/>
<accession>A0A212RXQ5</accession>
<dbReference type="SUPFAM" id="SSF53335">
    <property type="entry name" value="S-adenosyl-L-methionine-dependent methyltransferases"/>
    <property type="match status" value="1"/>
</dbReference>
<evidence type="ECO:0000259" key="1">
    <source>
        <dbReference type="Pfam" id="PF08241"/>
    </source>
</evidence>
<name>A0A212RXQ5_9PROT</name>
<evidence type="ECO:0000313" key="2">
    <source>
        <dbReference type="EMBL" id="SNB77475.1"/>
    </source>
</evidence>
<dbReference type="PANTHER" id="PTHR43591:SF24">
    <property type="entry name" value="2-METHOXY-6-POLYPRENYL-1,4-BENZOQUINOL METHYLASE, MITOCHONDRIAL"/>
    <property type="match status" value="1"/>
</dbReference>
<evidence type="ECO:0000313" key="3">
    <source>
        <dbReference type="Proteomes" id="UP000197065"/>
    </source>
</evidence>
<dbReference type="PANTHER" id="PTHR43591">
    <property type="entry name" value="METHYLTRANSFERASE"/>
    <property type="match status" value="1"/>
</dbReference>
<feature type="domain" description="Methyltransferase type 11" evidence="1">
    <location>
        <begin position="49"/>
        <end position="144"/>
    </location>
</feature>
<gene>
    <name evidence="2" type="ORF">SAMN07250955_11686</name>
</gene>
<sequence length="257" mass="27805">MSSRTQEAVSKAQYGGRAEAYLKSAVHRAGPDLQAMAARLEGHRTARLLDLGCGGGHLAFTAAPLVAEVTAYDLSPEMVAVVDRHAAENGLHNIKTETGGAEHLPFEDGSFDIVATRFSAHHWRDFDAGIAEAARVLKPGGIALLADTISPGPAILDTFMQSIEVLRDTSHVRNRTRAEWEAVVEAAGLVPGAFTPFRLRLDFASWTERMRTPTEFVVAMRRLQKAMADEVRAHFAIEADGSFTIDTMLLEAAKPAA</sequence>
<dbReference type="EMBL" id="FYEH01000016">
    <property type="protein sequence ID" value="SNB77475.1"/>
    <property type="molecule type" value="Genomic_DNA"/>
</dbReference>
<organism evidence="2 3">
    <name type="scientific">Arboricoccus pini</name>
    <dbReference type="NCBI Taxonomy" id="1963835"/>
    <lineage>
        <taxon>Bacteria</taxon>
        <taxon>Pseudomonadati</taxon>
        <taxon>Pseudomonadota</taxon>
        <taxon>Alphaproteobacteria</taxon>
        <taxon>Geminicoccales</taxon>
        <taxon>Geminicoccaceae</taxon>
        <taxon>Arboricoccus</taxon>
    </lineage>
</organism>
<dbReference type="CDD" id="cd02440">
    <property type="entry name" value="AdoMet_MTases"/>
    <property type="match status" value="1"/>
</dbReference>
<dbReference type="RefSeq" id="WP_088562737.1">
    <property type="nucleotide sequence ID" value="NZ_FYEH01000016.1"/>
</dbReference>
<dbReference type="InterPro" id="IPR013216">
    <property type="entry name" value="Methyltransf_11"/>
</dbReference>